<dbReference type="InterPro" id="IPR036397">
    <property type="entry name" value="RNaseH_sf"/>
</dbReference>
<dbReference type="Pfam" id="PF01693">
    <property type="entry name" value="Cauli_VI"/>
    <property type="match status" value="1"/>
</dbReference>
<accession>A0AAW0GFT1</accession>
<dbReference type="Gene3D" id="3.30.420.10">
    <property type="entry name" value="Ribonuclease H-like superfamily/Ribonuclease H"/>
    <property type="match status" value="1"/>
</dbReference>
<dbReference type="Pfam" id="PF00075">
    <property type="entry name" value="RNase_H"/>
    <property type="match status" value="1"/>
</dbReference>
<dbReference type="InterPro" id="IPR012337">
    <property type="entry name" value="RNaseH-like_sf"/>
</dbReference>
<evidence type="ECO:0000259" key="13">
    <source>
        <dbReference type="PROSITE" id="PS50879"/>
    </source>
</evidence>
<keyword evidence="7" id="KW-0540">Nuclease</keyword>
<dbReference type="InterPro" id="IPR037056">
    <property type="entry name" value="RNase_H1_N_sf"/>
</dbReference>
<keyword evidence="8" id="KW-0479">Metal-binding</keyword>
<keyword evidence="11" id="KW-0460">Magnesium</keyword>
<comment type="cofactor">
    <cofactor evidence="2">
        <name>Mg(2+)</name>
        <dbReference type="ChEBI" id="CHEBI:18420"/>
    </cofactor>
</comment>
<dbReference type="PANTHER" id="PTHR10642">
    <property type="entry name" value="RIBONUCLEASE H1"/>
    <property type="match status" value="1"/>
</dbReference>
<proteinExistence type="inferred from homology"/>
<keyword evidence="9" id="KW-0255">Endonuclease</keyword>
<evidence type="ECO:0000256" key="4">
    <source>
        <dbReference type="ARBA" id="ARBA00005300"/>
    </source>
</evidence>
<dbReference type="EMBL" id="JASBNA010000010">
    <property type="protein sequence ID" value="KAK7688797.1"/>
    <property type="molecule type" value="Genomic_DNA"/>
</dbReference>
<evidence type="ECO:0000256" key="6">
    <source>
        <dbReference type="ARBA" id="ARBA00017721"/>
    </source>
</evidence>
<dbReference type="Proteomes" id="UP001385951">
    <property type="component" value="Unassembled WGS sequence"/>
</dbReference>
<dbReference type="GO" id="GO:0043137">
    <property type="term" value="P:DNA replication, removal of RNA primer"/>
    <property type="evidence" value="ECO:0007669"/>
    <property type="project" value="TreeGrafter"/>
</dbReference>
<keyword evidence="10" id="KW-0378">Hydrolase</keyword>
<evidence type="ECO:0000256" key="12">
    <source>
        <dbReference type="SAM" id="MobiDB-lite"/>
    </source>
</evidence>
<reference evidence="14 15" key="1">
    <citation type="submission" date="2022-09" db="EMBL/GenBank/DDBJ databases">
        <authorList>
            <person name="Palmer J.M."/>
        </authorList>
    </citation>
    <scope>NUCLEOTIDE SEQUENCE [LARGE SCALE GENOMIC DNA]</scope>
    <source>
        <strain evidence="14 15">DSM 7382</strain>
    </source>
</reference>
<evidence type="ECO:0000256" key="1">
    <source>
        <dbReference type="ARBA" id="ARBA00000077"/>
    </source>
</evidence>
<dbReference type="Gene3D" id="3.40.970.10">
    <property type="entry name" value="Ribonuclease H1, N-terminal domain"/>
    <property type="match status" value="1"/>
</dbReference>
<dbReference type="PROSITE" id="PS50879">
    <property type="entry name" value="RNASE_H_1"/>
    <property type="match status" value="1"/>
</dbReference>
<dbReference type="EC" id="3.1.26.4" evidence="5"/>
<name>A0AAW0GFT1_9APHY</name>
<comment type="catalytic activity">
    <reaction evidence="1">
        <text>Endonucleolytic cleavage to 5'-phosphomonoester.</text>
        <dbReference type="EC" id="3.1.26.4"/>
    </reaction>
</comment>
<comment type="caution">
    <text evidence="14">The sequence shown here is derived from an EMBL/GenBank/DDBJ whole genome shotgun (WGS) entry which is preliminary data.</text>
</comment>
<feature type="domain" description="RNase H type-1" evidence="13">
    <location>
        <begin position="101"/>
        <end position="268"/>
    </location>
</feature>
<organism evidence="14 15">
    <name type="scientific">Cerrena zonata</name>
    <dbReference type="NCBI Taxonomy" id="2478898"/>
    <lineage>
        <taxon>Eukaryota</taxon>
        <taxon>Fungi</taxon>
        <taxon>Dikarya</taxon>
        <taxon>Basidiomycota</taxon>
        <taxon>Agaricomycotina</taxon>
        <taxon>Agaricomycetes</taxon>
        <taxon>Polyporales</taxon>
        <taxon>Cerrenaceae</taxon>
        <taxon>Cerrena</taxon>
    </lineage>
</organism>
<comment type="function">
    <text evidence="3">Endonuclease that specifically degrades the RNA of RNA-DNA hybrids.</text>
</comment>
<keyword evidence="15" id="KW-1185">Reference proteome</keyword>
<dbReference type="AlphaFoldDB" id="A0AAW0GFT1"/>
<evidence type="ECO:0000256" key="5">
    <source>
        <dbReference type="ARBA" id="ARBA00012180"/>
    </source>
</evidence>
<sequence length="391" mass="42526">MPKEKSSQSYYAVANGRTSGVYGSWGECEAQVKGFAGASYKKFKSSAEAEAFVSGKTSKPSSSTTQAVAGSSTHRAKPYPPARPKSTKGKQRALEPLSIDRSTWLTVYSDGACKGNGKANSVAGVGVWWGPGDERNLAERCPGSQTNNRAELIVSNALRGNFGVLKHARKAIARVLETAPKSKQPLFIRTDSTYSIKCFKEWLPKWRTNGFKTSTGGDVNNAGIIKYIDALLTERAKLGQKVELDYVKGHAGHEGNEGADALANQGCWQPEEPERDWEALEEQLLAKIQLSRKTALLANQSISTALPRRTSTATEKKTPAYEDLPDGWVVSSSSEGSNTSSLSSISFATTASSSSTGNFWTTLFYRCYIYIPIEPKPHSGKYKYTRGLYAE</sequence>
<evidence type="ECO:0000256" key="3">
    <source>
        <dbReference type="ARBA" id="ARBA00004065"/>
    </source>
</evidence>
<evidence type="ECO:0000256" key="9">
    <source>
        <dbReference type="ARBA" id="ARBA00022759"/>
    </source>
</evidence>
<dbReference type="GO" id="GO:0004523">
    <property type="term" value="F:RNA-DNA hybrid ribonuclease activity"/>
    <property type="evidence" value="ECO:0007669"/>
    <property type="project" value="UniProtKB-EC"/>
</dbReference>
<dbReference type="SUPFAM" id="SSF53098">
    <property type="entry name" value="Ribonuclease H-like"/>
    <property type="match status" value="1"/>
</dbReference>
<evidence type="ECO:0000256" key="8">
    <source>
        <dbReference type="ARBA" id="ARBA00022723"/>
    </source>
</evidence>
<comment type="similarity">
    <text evidence="4">Belongs to the RNase H family.</text>
</comment>
<dbReference type="GO" id="GO:0003676">
    <property type="term" value="F:nucleic acid binding"/>
    <property type="evidence" value="ECO:0007669"/>
    <property type="project" value="InterPro"/>
</dbReference>
<dbReference type="CDD" id="cd09280">
    <property type="entry name" value="RNase_HI_eukaryote_like"/>
    <property type="match status" value="1"/>
</dbReference>
<dbReference type="InterPro" id="IPR050092">
    <property type="entry name" value="RNase_H"/>
</dbReference>
<dbReference type="InterPro" id="IPR009027">
    <property type="entry name" value="Ribosomal_bL9/RNase_H1_N"/>
</dbReference>
<dbReference type="FunFam" id="3.40.970.10:FF:000002">
    <property type="entry name" value="Ribonuclease H"/>
    <property type="match status" value="1"/>
</dbReference>
<feature type="compositionally biased region" description="Low complexity" evidence="12">
    <location>
        <begin position="54"/>
        <end position="65"/>
    </location>
</feature>
<dbReference type="InterPro" id="IPR011320">
    <property type="entry name" value="RNase_H1_N"/>
</dbReference>
<dbReference type="InterPro" id="IPR002156">
    <property type="entry name" value="RNaseH_domain"/>
</dbReference>
<evidence type="ECO:0000256" key="2">
    <source>
        <dbReference type="ARBA" id="ARBA00001946"/>
    </source>
</evidence>
<evidence type="ECO:0000256" key="10">
    <source>
        <dbReference type="ARBA" id="ARBA00022801"/>
    </source>
</evidence>
<dbReference type="SUPFAM" id="SSF55658">
    <property type="entry name" value="L9 N-domain-like"/>
    <property type="match status" value="1"/>
</dbReference>
<evidence type="ECO:0000256" key="11">
    <source>
        <dbReference type="ARBA" id="ARBA00022842"/>
    </source>
</evidence>
<dbReference type="PANTHER" id="PTHR10642:SF26">
    <property type="entry name" value="RIBONUCLEASE H1"/>
    <property type="match status" value="1"/>
</dbReference>
<feature type="region of interest" description="Disordered" evidence="12">
    <location>
        <begin position="52"/>
        <end position="94"/>
    </location>
</feature>
<evidence type="ECO:0000313" key="15">
    <source>
        <dbReference type="Proteomes" id="UP001385951"/>
    </source>
</evidence>
<gene>
    <name evidence="14" type="ORF">QCA50_008337</name>
</gene>
<evidence type="ECO:0000256" key="7">
    <source>
        <dbReference type="ARBA" id="ARBA00022722"/>
    </source>
</evidence>
<evidence type="ECO:0000313" key="14">
    <source>
        <dbReference type="EMBL" id="KAK7688797.1"/>
    </source>
</evidence>
<protein>
    <recommendedName>
        <fullName evidence="6">Ribonuclease H</fullName>
        <ecNumber evidence="5">3.1.26.4</ecNumber>
    </recommendedName>
</protein>
<dbReference type="GO" id="GO:0046872">
    <property type="term" value="F:metal ion binding"/>
    <property type="evidence" value="ECO:0007669"/>
    <property type="project" value="UniProtKB-KW"/>
</dbReference>